<keyword evidence="3" id="KW-1185">Reference proteome</keyword>
<keyword evidence="1" id="KW-0472">Membrane</keyword>
<keyword evidence="1" id="KW-1133">Transmembrane helix</keyword>
<evidence type="ECO:0000313" key="3">
    <source>
        <dbReference type="Proteomes" id="UP001597542"/>
    </source>
</evidence>
<proteinExistence type="predicted"/>
<dbReference type="Proteomes" id="UP001597542">
    <property type="component" value="Unassembled WGS sequence"/>
</dbReference>
<gene>
    <name evidence="2" type="ORF">ACFSUT_32140</name>
</gene>
<accession>A0ABW5I6I8</accession>
<name>A0ABW5I6I8_9PSEU</name>
<organism evidence="2 3">
    <name type="scientific">Amycolatopsis albidoflavus</name>
    <dbReference type="NCBI Taxonomy" id="102226"/>
    <lineage>
        <taxon>Bacteria</taxon>
        <taxon>Bacillati</taxon>
        <taxon>Actinomycetota</taxon>
        <taxon>Actinomycetes</taxon>
        <taxon>Pseudonocardiales</taxon>
        <taxon>Pseudonocardiaceae</taxon>
        <taxon>Amycolatopsis</taxon>
    </lineage>
</organism>
<dbReference type="RefSeq" id="WP_344276667.1">
    <property type="nucleotide sequence ID" value="NZ_BAAAHV010000012.1"/>
</dbReference>
<protein>
    <submittedName>
        <fullName evidence="2">Uncharacterized protein</fullName>
    </submittedName>
</protein>
<evidence type="ECO:0000256" key="1">
    <source>
        <dbReference type="SAM" id="Phobius"/>
    </source>
</evidence>
<evidence type="ECO:0000313" key="2">
    <source>
        <dbReference type="EMBL" id="MFD2484966.1"/>
    </source>
</evidence>
<comment type="caution">
    <text evidence="2">The sequence shown here is derived from an EMBL/GenBank/DDBJ whole genome shotgun (WGS) entry which is preliminary data.</text>
</comment>
<feature type="transmembrane region" description="Helical" evidence="1">
    <location>
        <begin position="81"/>
        <end position="102"/>
    </location>
</feature>
<keyword evidence="1" id="KW-0812">Transmembrane</keyword>
<dbReference type="EMBL" id="JBHUKQ010000015">
    <property type="protein sequence ID" value="MFD2484966.1"/>
    <property type="molecule type" value="Genomic_DNA"/>
</dbReference>
<sequence length="109" mass="11337">MKIRGNSSAGGRPRFGCTQFFWLGPGEVVVLDLVRTGSLSAGTAVLGLTVALASLVSPARVRAGLRAAADLVARLVFLPPHGWSAFVVLLDLAVVGFAWHAAGRDGGRR</sequence>
<reference evidence="3" key="1">
    <citation type="journal article" date="2019" name="Int. J. Syst. Evol. Microbiol.">
        <title>The Global Catalogue of Microorganisms (GCM) 10K type strain sequencing project: providing services to taxonomists for standard genome sequencing and annotation.</title>
        <authorList>
            <consortium name="The Broad Institute Genomics Platform"/>
            <consortium name="The Broad Institute Genome Sequencing Center for Infectious Disease"/>
            <person name="Wu L."/>
            <person name="Ma J."/>
        </authorList>
    </citation>
    <scope>NUCLEOTIDE SEQUENCE [LARGE SCALE GENOMIC DNA]</scope>
    <source>
        <strain evidence="3">CGMCC 4.7638</strain>
    </source>
</reference>
<feature type="transmembrane region" description="Helical" evidence="1">
    <location>
        <begin position="41"/>
        <end position="61"/>
    </location>
</feature>